<dbReference type="EMBL" id="MU005764">
    <property type="protein sequence ID" value="KAF2714532.1"/>
    <property type="molecule type" value="Genomic_DNA"/>
</dbReference>
<name>A0A6G1KPX7_9PLEO</name>
<keyword evidence="3" id="KW-1185">Reference proteome</keyword>
<reference evidence="2" key="1">
    <citation type="journal article" date="2020" name="Stud. Mycol.">
        <title>101 Dothideomycetes genomes: a test case for predicting lifestyles and emergence of pathogens.</title>
        <authorList>
            <person name="Haridas S."/>
            <person name="Albert R."/>
            <person name="Binder M."/>
            <person name="Bloem J."/>
            <person name="Labutti K."/>
            <person name="Salamov A."/>
            <person name="Andreopoulos B."/>
            <person name="Baker S."/>
            <person name="Barry K."/>
            <person name="Bills G."/>
            <person name="Bluhm B."/>
            <person name="Cannon C."/>
            <person name="Castanera R."/>
            <person name="Culley D."/>
            <person name="Daum C."/>
            <person name="Ezra D."/>
            <person name="Gonzalez J."/>
            <person name="Henrissat B."/>
            <person name="Kuo A."/>
            <person name="Liang C."/>
            <person name="Lipzen A."/>
            <person name="Lutzoni F."/>
            <person name="Magnuson J."/>
            <person name="Mondo S."/>
            <person name="Nolan M."/>
            <person name="Ohm R."/>
            <person name="Pangilinan J."/>
            <person name="Park H.-J."/>
            <person name="Ramirez L."/>
            <person name="Alfaro M."/>
            <person name="Sun H."/>
            <person name="Tritt A."/>
            <person name="Yoshinaga Y."/>
            <person name="Zwiers L.-H."/>
            <person name="Turgeon B."/>
            <person name="Goodwin S."/>
            <person name="Spatafora J."/>
            <person name="Crous P."/>
            <person name="Grigoriev I."/>
        </authorList>
    </citation>
    <scope>NUCLEOTIDE SEQUENCE</scope>
    <source>
        <strain evidence="2">CBS 279.74</strain>
    </source>
</reference>
<feature type="compositionally biased region" description="Basic and acidic residues" evidence="1">
    <location>
        <begin position="87"/>
        <end position="118"/>
    </location>
</feature>
<feature type="region of interest" description="Disordered" evidence="1">
    <location>
        <begin position="1"/>
        <end position="130"/>
    </location>
</feature>
<feature type="compositionally biased region" description="Basic and acidic residues" evidence="1">
    <location>
        <begin position="146"/>
        <end position="157"/>
    </location>
</feature>
<organism evidence="2 3">
    <name type="scientific">Pleomassaria siparia CBS 279.74</name>
    <dbReference type="NCBI Taxonomy" id="1314801"/>
    <lineage>
        <taxon>Eukaryota</taxon>
        <taxon>Fungi</taxon>
        <taxon>Dikarya</taxon>
        <taxon>Ascomycota</taxon>
        <taxon>Pezizomycotina</taxon>
        <taxon>Dothideomycetes</taxon>
        <taxon>Pleosporomycetidae</taxon>
        <taxon>Pleosporales</taxon>
        <taxon>Pleomassariaceae</taxon>
        <taxon>Pleomassaria</taxon>
    </lineage>
</organism>
<dbReference type="AlphaFoldDB" id="A0A6G1KPX7"/>
<feature type="region of interest" description="Disordered" evidence="1">
    <location>
        <begin position="146"/>
        <end position="188"/>
    </location>
</feature>
<feature type="compositionally biased region" description="Polar residues" evidence="1">
    <location>
        <begin position="1"/>
        <end position="19"/>
    </location>
</feature>
<feature type="compositionally biased region" description="Polar residues" evidence="1">
    <location>
        <begin position="178"/>
        <end position="188"/>
    </location>
</feature>
<feature type="compositionally biased region" description="Basic and acidic residues" evidence="1">
    <location>
        <begin position="53"/>
        <end position="66"/>
    </location>
</feature>
<sequence length="188" mass="21209">MSASNNTPDNTNTPYQQQHAESHLDARDGPEAPPTEASKPRNPDLDQTNASRDTTKSKDYVEEFARSRLPQGSGYDADATETSDSENPYRDQLKANRDKAKQRDYVEAYARPRREKGSHYGPLYAAHRPKPEPTGYLKLYMEHRGEPASNIKEEERTGYLQAYRPSPETSAKEIQEATEATTSQSDDK</sequence>
<evidence type="ECO:0000256" key="1">
    <source>
        <dbReference type="SAM" id="MobiDB-lite"/>
    </source>
</evidence>
<evidence type="ECO:0000313" key="2">
    <source>
        <dbReference type="EMBL" id="KAF2714532.1"/>
    </source>
</evidence>
<accession>A0A6G1KPX7</accession>
<dbReference type="Proteomes" id="UP000799428">
    <property type="component" value="Unassembled WGS sequence"/>
</dbReference>
<feature type="compositionally biased region" description="Basic and acidic residues" evidence="1">
    <location>
        <begin position="20"/>
        <end position="30"/>
    </location>
</feature>
<proteinExistence type="predicted"/>
<gene>
    <name evidence="2" type="ORF">K504DRAFT_496457</name>
</gene>
<evidence type="ECO:0000313" key="3">
    <source>
        <dbReference type="Proteomes" id="UP000799428"/>
    </source>
</evidence>
<protein>
    <submittedName>
        <fullName evidence="2">Uncharacterized protein</fullName>
    </submittedName>
</protein>